<gene>
    <name evidence="1" type="ORF">CISIN_1g034550mg</name>
</gene>
<name>A0A067F3X3_CITSI</name>
<dbReference type="Proteomes" id="UP000027120">
    <property type="component" value="Unassembled WGS sequence"/>
</dbReference>
<organism evidence="1 2">
    <name type="scientific">Citrus sinensis</name>
    <name type="common">Sweet orange</name>
    <name type="synonym">Citrus aurantium var. sinensis</name>
    <dbReference type="NCBI Taxonomy" id="2711"/>
    <lineage>
        <taxon>Eukaryota</taxon>
        <taxon>Viridiplantae</taxon>
        <taxon>Streptophyta</taxon>
        <taxon>Embryophyta</taxon>
        <taxon>Tracheophyta</taxon>
        <taxon>Spermatophyta</taxon>
        <taxon>Magnoliopsida</taxon>
        <taxon>eudicotyledons</taxon>
        <taxon>Gunneridae</taxon>
        <taxon>Pentapetalae</taxon>
        <taxon>rosids</taxon>
        <taxon>malvids</taxon>
        <taxon>Sapindales</taxon>
        <taxon>Rutaceae</taxon>
        <taxon>Aurantioideae</taxon>
        <taxon>Citrus</taxon>
    </lineage>
</organism>
<sequence length="91" mass="10608">MKKKESKASVFLAHYFLFLFFSYIFPPAKQSLNSGNQKRRGIPRIELGTSRTLSENHTTRPNAQLLILDQFMMSCSKKFPAYWVVVSREFT</sequence>
<accession>A0A067F3X3</accession>
<evidence type="ECO:0000313" key="2">
    <source>
        <dbReference type="Proteomes" id="UP000027120"/>
    </source>
</evidence>
<proteinExistence type="predicted"/>
<dbReference type="AlphaFoldDB" id="A0A067F3X3"/>
<reference evidence="1 2" key="1">
    <citation type="submission" date="2014-04" db="EMBL/GenBank/DDBJ databases">
        <authorList>
            <consortium name="International Citrus Genome Consortium"/>
            <person name="Gmitter F."/>
            <person name="Chen C."/>
            <person name="Farmerie W."/>
            <person name="Harkins T."/>
            <person name="Desany B."/>
            <person name="Mohiuddin M."/>
            <person name="Kodira C."/>
            <person name="Borodovsky M."/>
            <person name="Lomsadze A."/>
            <person name="Burns P."/>
            <person name="Jenkins J."/>
            <person name="Prochnik S."/>
            <person name="Shu S."/>
            <person name="Chapman J."/>
            <person name="Pitluck S."/>
            <person name="Schmutz J."/>
            <person name="Rokhsar D."/>
        </authorList>
    </citation>
    <scope>NUCLEOTIDE SEQUENCE</scope>
</reference>
<dbReference type="EMBL" id="KK784956">
    <property type="protein sequence ID" value="KDO57906.1"/>
    <property type="molecule type" value="Genomic_DNA"/>
</dbReference>
<evidence type="ECO:0000313" key="1">
    <source>
        <dbReference type="EMBL" id="KDO57906.1"/>
    </source>
</evidence>
<keyword evidence="2" id="KW-1185">Reference proteome</keyword>
<protein>
    <submittedName>
        <fullName evidence="1">Uncharacterized protein</fullName>
    </submittedName>
</protein>